<organism evidence="1 2">
    <name type="scientific">Paraburkholderia podalyriae</name>
    <dbReference type="NCBI Taxonomy" id="1938811"/>
    <lineage>
        <taxon>Bacteria</taxon>
        <taxon>Pseudomonadati</taxon>
        <taxon>Pseudomonadota</taxon>
        <taxon>Betaproteobacteria</taxon>
        <taxon>Burkholderiales</taxon>
        <taxon>Burkholderiaceae</taxon>
        <taxon>Paraburkholderia</taxon>
    </lineage>
</organism>
<keyword evidence="2" id="KW-1185">Reference proteome</keyword>
<name>A0ABR7PR22_9BURK</name>
<comment type="caution">
    <text evidence="1">The sequence shown here is derived from an EMBL/GenBank/DDBJ whole genome shotgun (WGS) entry which is preliminary data.</text>
</comment>
<evidence type="ECO:0000313" key="1">
    <source>
        <dbReference type="EMBL" id="MBC8748732.1"/>
    </source>
</evidence>
<dbReference type="EMBL" id="VZQQ01000015">
    <property type="protein sequence ID" value="MBC8748732.1"/>
    <property type="molecule type" value="Genomic_DNA"/>
</dbReference>
<dbReference type="Proteomes" id="UP000736373">
    <property type="component" value="Unassembled WGS sequence"/>
</dbReference>
<protein>
    <submittedName>
        <fullName evidence="1">Uncharacterized protein</fullName>
    </submittedName>
</protein>
<accession>A0ABR7PR22</accession>
<evidence type="ECO:0000313" key="2">
    <source>
        <dbReference type="Proteomes" id="UP000736373"/>
    </source>
</evidence>
<dbReference type="RefSeq" id="WP_187635775.1">
    <property type="nucleotide sequence ID" value="NZ_VZQQ01000015.1"/>
</dbReference>
<gene>
    <name evidence="1" type="ORF">F6X42_19685</name>
</gene>
<proteinExistence type="predicted"/>
<sequence>MEQHKQDGAEGKEECLLCRITYSVYSNFPPMPSAMALNAETGEWFPFDRLKSYPTGYRMAEALGTAWACDCRERPRNCFDQRFTLTDTGGNALPDTYYTARLPSGALVHGITDLQGRTKRYQTEGARSIHLFIGHREA</sequence>
<reference evidence="1 2" key="1">
    <citation type="submission" date="2019-09" db="EMBL/GenBank/DDBJ databases">
        <title>Paraburkholderia podalyriae sp. nov., A South African Podalyria-associated rhizobium.</title>
        <authorList>
            <person name="Mavima L."/>
            <person name="Beukes C.W."/>
            <person name="Palmer M."/>
            <person name="De Meyer S.E."/>
            <person name="James E.K."/>
            <person name="Maluk M."/>
            <person name="Avontuur J.R."/>
            <person name="Chan W.Y."/>
            <person name="Venter S.N."/>
            <person name="Steenkamp E.T."/>
        </authorList>
    </citation>
    <scope>NUCLEOTIDE SEQUENCE [LARGE SCALE GENOMIC DNA]</scope>
    <source>
        <strain evidence="1 2">WC7.3b</strain>
    </source>
</reference>